<comment type="catalytic activity">
    <reaction evidence="14">
        <text>IMP + diphosphate = hypoxanthine + 5-phospho-alpha-D-ribose 1-diphosphate</text>
        <dbReference type="Rhea" id="RHEA:17973"/>
        <dbReference type="ChEBI" id="CHEBI:17368"/>
        <dbReference type="ChEBI" id="CHEBI:33019"/>
        <dbReference type="ChEBI" id="CHEBI:58017"/>
        <dbReference type="ChEBI" id="CHEBI:58053"/>
        <dbReference type="EC" id="2.4.2.8"/>
    </reaction>
    <physiologicalReaction direction="right-to-left" evidence="14">
        <dbReference type="Rhea" id="RHEA:17975"/>
    </physiologicalReaction>
</comment>
<dbReference type="Pfam" id="PF00156">
    <property type="entry name" value="Pribosyltran"/>
    <property type="match status" value="1"/>
</dbReference>
<dbReference type="EMBL" id="AP018164">
    <property type="protein sequence ID" value="BAX94733.1"/>
    <property type="molecule type" value="Genomic_DNA"/>
</dbReference>
<organism evidence="17 18">
    <name type="scientific">Mycobacterium shigaense</name>
    <dbReference type="NCBI Taxonomy" id="722731"/>
    <lineage>
        <taxon>Bacteria</taxon>
        <taxon>Bacillati</taxon>
        <taxon>Actinomycetota</taxon>
        <taxon>Actinomycetes</taxon>
        <taxon>Mycobacteriales</taxon>
        <taxon>Mycobacteriaceae</taxon>
        <taxon>Mycobacterium</taxon>
        <taxon>Mycobacterium simiae complex</taxon>
    </lineage>
</organism>
<dbReference type="InterPro" id="IPR029057">
    <property type="entry name" value="PRTase-like"/>
</dbReference>
<dbReference type="GO" id="GO:0000287">
    <property type="term" value="F:magnesium ion binding"/>
    <property type="evidence" value="ECO:0007669"/>
    <property type="project" value="TreeGrafter"/>
</dbReference>
<dbReference type="PANTHER" id="PTHR43340">
    <property type="entry name" value="HYPOXANTHINE-GUANINE PHOSPHORIBOSYLTRANSFERASE"/>
    <property type="match status" value="1"/>
</dbReference>
<dbReference type="GO" id="GO:0032263">
    <property type="term" value="P:GMP salvage"/>
    <property type="evidence" value="ECO:0007669"/>
    <property type="project" value="TreeGrafter"/>
</dbReference>
<dbReference type="FunFam" id="3.40.50.2020:FF:000006">
    <property type="entry name" value="Hypoxanthine phosphoribosyltransferase"/>
    <property type="match status" value="1"/>
</dbReference>
<keyword evidence="7 15" id="KW-0328">Glycosyltransferase</keyword>
<evidence type="ECO:0000256" key="8">
    <source>
        <dbReference type="ARBA" id="ARBA00022679"/>
    </source>
</evidence>
<evidence type="ECO:0000256" key="13">
    <source>
        <dbReference type="ARBA" id="ARBA00048811"/>
    </source>
</evidence>
<dbReference type="NCBIfam" id="TIGR01203">
    <property type="entry name" value="HGPRTase"/>
    <property type="match status" value="1"/>
</dbReference>
<evidence type="ECO:0000313" key="18">
    <source>
        <dbReference type="Proteomes" id="UP000217736"/>
    </source>
</evidence>
<evidence type="ECO:0000256" key="2">
    <source>
        <dbReference type="ARBA" id="ARBA00004496"/>
    </source>
</evidence>
<comment type="catalytic activity">
    <reaction evidence="13">
        <text>GMP + diphosphate = guanine + 5-phospho-alpha-D-ribose 1-diphosphate</text>
        <dbReference type="Rhea" id="RHEA:25424"/>
        <dbReference type="ChEBI" id="CHEBI:16235"/>
        <dbReference type="ChEBI" id="CHEBI:33019"/>
        <dbReference type="ChEBI" id="CHEBI:58017"/>
        <dbReference type="ChEBI" id="CHEBI:58115"/>
        <dbReference type="EC" id="2.4.2.8"/>
    </reaction>
    <physiologicalReaction direction="right-to-left" evidence="13">
        <dbReference type="Rhea" id="RHEA:25426"/>
    </physiologicalReaction>
</comment>
<dbReference type="OrthoDB" id="9802824at2"/>
<dbReference type="InterPro" id="IPR005904">
    <property type="entry name" value="Hxn_phspho_trans"/>
</dbReference>
<dbReference type="CDD" id="cd06223">
    <property type="entry name" value="PRTases_typeI"/>
    <property type="match status" value="1"/>
</dbReference>
<dbReference type="GO" id="GO:0006178">
    <property type="term" value="P:guanine salvage"/>
    <property type="evidence" value="ECO:0007669"/>
    <property type="project" value="TreeGrafter"/>
</dbReference>
<evidence type="ECO:0000256" key="11">
    <source>
        <dbReference type="ARBA" id="ARBA00022741"/>
    </source>
</evidence>
<dbReference type="UniPathway" id="UPA00591">
    <property type="reaction ID" value="UER00648"/>
</dbReference>
<keyword evidence="11 15" id="KW-0547">Nucleotide-binding</keyword>
<keyword evidence="12 15" id="KW-0460">Magnesium</keyword>
<dbReference type="GO" id="GO:0004422">
    <property type="term" value="F:hypoxanthine phosphoribosyltransferase activity"/>
    <property type="evidence" value="ECO:0007669"/>
    <property type="project" value="InterPro"/>
</dbReference>
<dbReference type="GO" id="GO:0006166">
    <property type="term" value="P:purine ribonucleoside salvage"/>
    <property type="evidence" value="ECO:0007669"/>
    <property type="project" value="UniProtKB-KW"/>
</dbReference>
<dbReference type="GO" id="GO:0000166">
    <property type="term" value="F:nucleotide binding"/>
    <property type="evidence" value="ECO:0007669"/>
    <property type="project" value="UniProtKB-KW"/>
</dbReference>
<dbReference type="GO" id="GO:0032264">
    <property type="term" value="P:IMP salvage"/>
    <property type="evidence" value="ECO:0007669"/>
    <property type="project" value="UniProtKB-UniPathway"/>
</dbReference>
<comment type="pathway">
    <text evidence="4">Purine metabolism; GMP biosynthesis via salvage pathway; GMP from guanine: step 1/1.</text>
</comment>
<dbReference type="InterPro" id="IPR050408">
    <property type="entry name" value="HGPRT"/>
</dbReference>
<evidence type="ECO:0000256" key="4">
    <source>
        <dbReference type="ARBA" id="ARBA00004676"/>
    </source>
</evidence>
<dbReference type="SUPFAM" id="SSF53271">
    <property type="entry name" value="PRTase-like"/>
    <property type="match status" value="1"/>
</dbReference>
<proteinExistence type="inferred from homology"/>
<protein>
    <recommendedName>
        <fullName evidence="15">Hypoxanthine phosphoribosyltransferase</fullName>
        <ecNumber evidence="15">2.4.2.8</ecNumber>
    </recommendedName>
</protein>
<gene>
    <name evidence="17" type="primary">hpt</name>
    <name evidence="17" type="ORF">MSG_04619</name>
</gene>
<dbReference type="GO" id="GO:0005829">
    <property type="term" value="C:cytosol"/>
    <property type="evidence" value="ECO:0007669"/>
    <property type="project" value="TreeGrafter"/>
</dbReference>
<evidence type="ECO:0000256" key="3">
    <source>
        <dbReference type="ARBA" id="ARBA00004669"/>
    </source>
</evidence>
<evidence type="ECO:0000256" key="12">
    <source>
        <dbReference type="ARBA" id="ARBA00022842"/>
    </source>
</evidence>
<comment type="subcellular location">
    <subcellularLocation>
        <location evidence="2 15">Cytoplasm</location>
    </subcellularLocation>
</comment>
<evidence type="ECO:0000256" key="1">
    <source>
        <dbReference type="ARBA" id="ARBA00001946"/>
    </source>
</evidence>
<dbReference type="Proteomes" id="UP000217736">
    <property type="component" value="Chromosome"/>
</dbReference>
<sequence length="217" mass="24003">MPSKSGPPLVLRPSAWHSVGVAQIPAAITPAQPADLYPGDIKSVLLTTEQIQARIAELGEQIGNDYREVAEQDLLLITVLKGAVMFVTDLARVIPVPTQFEFMAVSSYGSSTSSSGVVRILKDLDRDINDRDVLIVEDVVDSGLTLSWLLRNLKSRHPRSLRVCTLLRKPDAARANAEISYVGFDIPNDFVVGYGLDYDERYRDLSYIGTLDPRIYQ</sequence>
<evidence type="ECO:0000256" key="7">
    <source>
        <dbReference type="ARBA" id="ARBA00022676"/>
    </source>
</evidence>
<comment type="cofactor">
    <cofactor evidence="1 15">
        <name>Mg(2+)</name>
        <dbReference type="ChEBI" id="CHEBI:18420"/>
    </cofactor>
</comment>
<dbReference type="RefSeq" id="WP_096443292.1">
    <property type="nucleotide sequence ID" value="NZ_AP018164.1"/>
</dbReference>
<dbReference type="GO" id="GO:0046100">
    <property type="term" value="P:hypoxanthine metabolic process"/>
    <property type="evidence" value="ECO:0007669"/>
    <property type="project" value="TreeGrafter"/>
</dbReference>
<evidence type="ECO:0000256" key="14">
    <source>
        <dbReference type="ARBA" id="ARBA00049402"/>
    </source>
</evidence>
<feature type="domain" description="Phosphoribosyltransferase" evidence="16">
    <location>
        <begin position="49"/>
        <end position="198"/>
    </location>
</feature>
<evidence type="ECO:0000256" key="10">
    <source>
        <dbReference type="ARBA" id="ARBA00022726"/>
    </source>
</evidence>
<dbReference type="PANTHER" id="PTHR43340:SF1">
    <property type="entry name" value="HYPOXANTHINE PHOSPHORIBOSYLTRANSFERASE"/>
    <property type="match status" value="1"/>
</dbReference>
<dbReference type="GO" id="GO:0052657">
    <property type="term" value="F:guanine phosphoribosyltransferase activity"/>
    <property type="evidence" value="ECO:0007669"/>
    <property type="project" value="UniProtKB-ARBA"/>
</dbReference>
<dbReference type="EC" id="2.4.2.8" evidence="15"/>
<evidence type="ECO:0000256" key="5">
    <source>
        <dbReference type="ARBA" id="ARBA00008391"/>
    </source>
</evidence>
<comment type="similarity">
    <text evidence="5 15">Belongs to the purine/pyrimidine phosphoribosyltransferase family.</text>
</comment>
<keyword evidence="8 15" id="KW-0808">Transferase</keyword>
<keyword evidence="18" id="KW-1185">Reference proteome</keyword>
<evidence type="ECO:0000256" key="15">
    <source>
        <dbReference type="RuleBase" id="RU364099"/>
    </source>
</evidence>
<evidence type="ECO:0000256" key="9">
    <source>
        <dbReference type="ARBA" id="ARBA00022723"/>
    </source>
</evidence>
<evidence type="ECO:0000313" key="17">
    <source>
        <dbReference type="EMBL" id="BAX94733.1"/>
    </source>
</evidence>
<comment type="pathway">
    <text evidence="3 15">Purine metabolism; IMP biosynthesis via salvage pathway; IMP from hypoxanthine: step 1/1.</text>
</comment>
<keyword evidence="6 15" id="KW-0963">Cytoplasm</keyword>
<reference evidence="18" key="1">
    <citation type="submission" date="2017-06" db="EMBL/GenBank/DDBJ databases">
        <title>Complete Genome Sequence of Mycobacterium shigaense.</title>
        <authorList>
            <person name="Fukano H."/>
            <person name="Yoshida M."/>
            <person name="Kazumi Y."/>
            <person name="Ogura Y."/>
            <person name="Mitarai S."/>
            <person name="Hayashi T."/>
            <person name="Hoshino Y."/>
        </authorList>
    </citation>
    <scope>NUCLEOTIDE SEQUENCE [LARGE SCALE GENOMIC DNA]</scope>
    <source>
        <strain evidence="18">UN-152</strain>
    </source>
</reference>
<keyword evidence="9 15" id="KW-0479">Metal-binding</keyword>
<keyword evidence="10 15" id="KW-0660">Purine salvage</keyword>
<dbReference type="Gene3D" id="3.40.50.2020">
    <property type="match status" value="1"/>
</dbReference>
<evidence type="ECO:0000259" key="16">
    <source>
        <dbReference type="Pfam" id="PF00156"/>
    </source>
</evidence>
<dbReference type="KEGG" id="mshg:MSG_04619"/>
<name>A0A1Z4ENZ5_9MYCO</name>
<accession>A0A1Z4ENZ5</accession>
<dbReference type="InterPro" id="IPR000836">
    <property type="entry name" value="PRTase_dom"/>
</dbReference>
<evidence type="ECO:0000256" key="6">
    <source>
        <dbReference type="ARBA" id="ARBA00022490"/>
    </source>
</evidence>
<dbReference type="AlphaFoldDB" id="A0A1Z4ENZ5"/>